<dbReference type="PANTHER" id="PTHR38755:SF1">
    <property type="entry name" value="METHYLENE-TETRAHYDROFOLATE REDUCTASE C-TERMINAL DOMAIN-CONTAINING PROTEIN"/>
    <property type="match status" value="1"/>
</dbReference>
<sequence>MILSEFKPFEEIMESLKDDNKVFLLGCKGCAEASETGGLPQLEEMKGKLEAQGKKVTGYTTLEFLCQKALVKSRLAPIKEKVLASDSVLVMSCGIGVQASANAINKYCRPACNTTPLGDTRGTWPSYERCRECGDCVLDYTGGICPLTQCSKSLLNGACGGASKGKCEVAPEKDCGWELIYHRLKDLNQLDKLKIYIPPKDFAKMEPWKLIPTTFYDIEYIEEEERGG</sequence>
<evidence type="ECO:0000259" key="1">
    <source>
        <dbReference type="Pfam" id="PF12225"/>
    </source>
</evidence>
<evidence type="ECO:0000313" key="2">
    <source>
        <dbReference type="EMBL" id="RQD75501.1"/>
    </source>
</evidence>
<dbReference type="AlphaFoldDB" id="A0A424YDG6"/>
<dbReference type="EMBL" id="QZAA01000156">
    <property type="protein sequence ID" value="RQD75501.1"/>
    <property type="molecule type" value="Genomic_DNA"/>
</dbReference>
<dbReference type="Pfam" id="PF12225">
    <property type="entry name" value="DUF5981"/>
    <property type="match status" value="1"/>
</dbReference>
<proteinExistence type="predicted"/>
<comment type="caution">
    <text evidence="2">The sequence shown here is derived from an EMBL/GenBank/DDBJ whole genome shotgun (WGS) entry which is preliminary data.</text>
</comment>
<gene>
    <name evidence="2" type="ORF">D5R97_05795</name>
</gene>
<name>A0A424YDG6_9FIRM</name>
<feature type="domain" description="Methylene-tetrahydrofolate reductase C-terminal-like" evidence="1">
    <location>
        <begin position="110"/>
        <end position="202"/>
    </location>
</feature>
<dbReference type="InterPro" id="IPR022026">
    <property type="entry name" value="DUF5981"/>
</dbReference>
<dbReference type="Proteomes" id="UP000285138">
    <property type="component" value="Unassembled WGS sequence"/>
</dbReference>
<evidence type="ECO:0000313" key="3">
    <source>
        <dbReference type="Proteomes" id="UP000285138"/>
    </source>
</evidence>
<reference evidence="2 3" key="1">
    <citation type="submission" date="2018-08" db="EMBL/GenBank/DDBJ databases">
        <title>The metabolism and importance of syntrophic acetate oxidation coupled to methane or sulfide production in haloalkaline environments.</title>
        <authorList>
            <person name="Timmers P.H.A."/>
            <person name="Vavourakis C.D."/>
            <person name="Sorokin D.Y."/>
            <person name="Sinninghe Damste J.S."/>
            <person name="Muyzer G."/>
            <person name="Stams A.J.M."/>
            <person name="Plugge C.M."/>
        </authorList>
    </citation>
    <scope>NUCLEOTIDE SEQUENCE [LARGE SCALE GENOMIC DNA]</scope>
    <source>
        <strain evidence="2">MSAO_Bac1</strain>
    </source>
</reference>
<organism evidence="2 3">
    <name type="scientific">Candidatus Syntrophonatronum acetioxidans</name>
    <dbReference type="NCBI Taxonomy" id="1795816"/>
    <lineage>
        <taxon>Bacteria</taxon>
        <taxon>Bacillati</taxon>
        <taxon>Bacillota</taxon>
        <taxon>Clostridia</taxon>
        <taxon>Eubacteriales</taxon>
        <taxon>Syntrophomonadaceae</taxon>
        <taxon>Candidatus Syntrophonatronum</taxon>
    </lineage>
</organism>
<protein>
    <submittedName>
        <fullName evidence="2">5,10-methylenetetrahydrofolate reductase</fullName>
    </submittedName>
</protein>
<accession>A0A424YDG6</accession>
<dbReference type="PANTHER" id="PTHR38755">
    <property type="entry name" value="5,10-METHYLENETETRAHYDROFOLATE REDUCTASE"/>
    <property type="match status" value="1"/>
</dbReference>